<dbReference type="RefSeq" id="WP_161975316.1">
    <property type="nucleotide sequence ID" value="NZ_BIFR01000001.1"/>
</dbReference>
<dbReference type="Pfam" id="PF01547">
    <property type="entry name" value="SBP_bac_1"/>
    <property type="match status" value="1"/>
</dbReference>
<dbReference type="Proteomes" id="UP000287352">
    <property type="component" value="Unassembled WGS sequence"/>
</dbReference>
<gene>
    <name evidence="4" type="ORF">KTT_13840</name>
</gene>
<evidence type="ECO:0000313" key="5">
    <source>
        <dbReference type="Proteomes" id="UP000287352"/>
    </source>
</evidence>
<evidence type="ECO:0000256" key="3">
    <source>
        <dbReference type="ARBA" id="ARBA00022729"/>
    </source>
</evidence>
<dbReference type="PANTHER" id="PTHR30061">
    <property type="entry name" value="MALTOSE-BINDING PERIPLASMIC PROTEIN"/>
    <property type="match status" value="1"/>
</dbReference>
<dbReference type="GO" id="GO:1901982">
    <property type="term" value="F:maltose binding"/>
    <property type="evidence" value="ECO:0007669"/>
    <property type="project" value="TreeGrafter"/>
</dbReference>
<protein>
    <submittedName>
        <fullName evidence="4">Putative ABC transporter-binding protein</fullName>
    </submittedName>
</protein>
<dbReference type="InterPro" id="IPR006059">
    <property type="entry name" value="SBP"/>
</dbReference>
<dbReference type="InterPro" id="IPR006311">
    <property type="entry name" value="TAT_signal"/>
</dbReference>
<comment type="caution">
    <text evidence="4">The sequence shown here is derived from an EMBL/GenBank/DDBJ whole genome shotgun (WGS) entry which is preliminary data.</text>
</comment>
<accession>A0A401ZXG3</accession>
<proteinExistence type="inferred from homology"/>
<keyword evidence="5" id="KW-1185">Reference proteome</keyword>
<dbReference type="PROSITE" id="PS51318">
    <property type="entry name" value="TAT"/>
    <property type="match status" value="1"/>
</dbReference>
<keyword evidence="3" id="KW-0732">Signal</keyword>
<reference evidence="5" key="1">
    <citation type="submission" date="2018-12" db="EMBL/GenBank/DDBJ databases">
        <title>Tengunoibacter tsumagoiensis gen. nov., sp. nov., Dictyobacter kobayashii sp. nov., D. alpinus sp. nov., and D. joshuensis sp. nov. and description of Dictyobacteraceae fam. nov. within the order Ktedonobacterales isolated from Tengu-no-mugimeshi.</title>
        <authorList>
            <person name="Wang C.M."/>
            <person name="Zheng Y."/>
            <person name="Sakai Y."/>
            <person name="Toyoda A."/>
            <person name="Minakuchi Y."/>
            <person name="Abe K."/>
            <person name="Yokota A."/>
            <person name="Yabe S."/>
        </authorList>
    </citation>
    <scope>NUCLEOTIDE SEQUENCE [LARGE SCALE GENOMIC DNA]</scope>
    <source>
        <strain evidence="5">Uno3</strain>
    </source>
</reference>
<dbReference type="GO" id="GO:0042956">
    <property type="term" value="P:maltodextrin transmembrane transport"/>
    <property type="evidence" value="ECO:0007669"/>
    <property type="project" value="TreeGrafter"/>
</dbReference>
<comment type="similarity">
    <text evidence="1">Belongs to the bacterial solute-binding protein 1 family.</text>
</comment>
<evidence type="ECO:0000313" key="4">
    <source>
        <dbReference type="EMBL" id="GCE11525.1"/>
    </source>
</evidence>
<dbReference type="SUPFAM" id="SSF53850">
    <property type="entry name" value="Periplasmic binding protein-like II"/>
    <property type="match status" value="1"/>
</dbReference>
<dbReference type="GO" id="GO:0015768">
    <property type="term" value="P:maltose transport"/>
    <property type="evidence" value="ECO:0007669"/>
    <property type="project" value="TreeGrafter"/>
</dbReference>
<evidence type="ECO:0000256" key="2">
    <source>
        <dbReference type="ARBA" id="ARBA00022448"/>
    </source>
</evidence>
<dbReference type="AlphaFoldDB" id="A0A401ZXG3"/>
<dbReference type="CDD" id="cd14750">
    <property type="entry name" value="PBP2_TMBP"/>
    <property type="match status" value="1"/>
</dbReference>
<name>A0A401ZXG3_9CHLR</name>
<dbReference type="PANTHER" id="PTHR30061:SF50">
    <property type="entry name" value="MALTOSE_MALTODEXTRIN-BINDING PERIPLASMIC PROTEIN"/>
    <property type="match status" value="1"/>
</dbReference>
<organism evidence="4 5">
    <name type="scientific">Tengunoibacter tsumagoiensis</name>
    <dbReference type="NCBI Taxonomy" id="2014871"/>
    <lineage>
        <taxon>Bacteria</taxon>
        <taxon>Bacillati</taxon>
        <taxon>Chloroflexota</taxon>
        <taxon>Ktedonobacteria</taxon>
        <taxon>Ktedonobacterales</taxon>
        <taxon>Dictyobacteraceae</taxon>
        <taxon>Tengunoibacter</taxon>
    </lineage>
</organism>
<evidence type="ECO:0000256" key="1">
    <source>
        <dbReference type="ARBA" id="ARBA00008520"/>
    </source>
</evidence>
<keyword evidence="2" id="KW-0813">Transport</keyword>
<sequence length="441" mass="49790">MEIAKRDALTELVTLVRKGRLSRRSFLVRTALLGLSTTTATSLLASCGDSPTAPIYLVWQSEYDISGVYQRIVDDFNDSQTAIHVIFQLGPGGSSDQTAIERNMLRSHSTAVDIFSIDVTTPPEFAQQKWLVPITEAQWPLSERQKYLSSPLEACMYQEKLWAVPFRMDVGLIYYRTDIINTPPNSWEELTAQAREHMDAQHKGYVWEAAQYEGLVCNFDEVLHGFGGSVLDPEHDQIVTVNSPEAEAALNLMVSWIGTISPSDISTYTEEVARKTWEMGEAIFMRNWPYAYPSTQKTDYAHKFAIHPMLYGGSNRTGHSCIGGWQLAINAAISRAQQEAAWQFIHYMISEPVQKLAALQAGWIVTHQDVYRDKELLTKYPYFKELTPILKTALPRPRTPKYDALSTALRIHIRQALTTDRKPVPQVLKELASDLTTILTS</sequence>
<dbReference type="Gene3D" id="3.40.190.10">
    <property type="entry name" value="Periplasmic binding protein-like II"/>
    <property type="match status" value="2"/>
</dbReference>
<dbReference type="EMBL" id="BIFR01000001">
    <property type="protein sequence ID" value="GCE11525.1"/>
    <property type="molecule type" value="Genomic_DNA"/>
</dbReference>
<dbReference type="GO" id="GO:0055052">
    <property type="term" value="C:ATP-binding cassette (ABC) transporter complex, substrate-binding subunit-containing"/>
    <property type="evidence" value="ECO:0007669"/>
    <property type="project" value="TreeGrafter"/>
</dbReference>